<dbReference type="Proteomes" id="UP000886722">
    <property type="component" value="Unassembled WGS sequence"/>
</dbReference>
<dbReference type="Gene3D" id="2.160.20.10">
    <property type="entry name" value="Single-stranded right-handed beta-helix, Pectin lyase-like"/>
    <property type="match status" value="1"/>
</dbReference>
<evidence type="ECO:0000256" key="2">
    <source>
        <dbReference type="ARBA" id="ARBA00023180"/>
    </source>
</evidence>
<accession>A0A9D1GCW7</accession>
<comment type="caution">
    <text evidence="4">The sequence shown here is derived from an EMBL/GenBank/DDBJ whole genome shotgun (WGS) entry which is preliminary data.</text>
</comment>
<evidence type="ECO:0000256" key="3">
    <source>
        <dbReference type="SAM" id="SignalP"/>
    </source>
</evidence>
<sequence>MKKLFRHFLSAILFAVPCMYASAAWDGTSAAEYAGGNGTKDNPYLIATESQFAKFANDVSTIPGFSRGRYFKLTADLVMYEGVGSNMSSSMNGGKAYSPQTPMVGNFTDETTYTAAFEGIFDGDGHTISGLYSVNDAICVSLFRITYNATIKNLGVIDSYFYGNARFAGIVGKMVDSKLINCYVKNTRLEGYGSYAGCIVGQCVGSSQIINCYSDATLTAKNNAGGIVGRIGEGKVDSCIIDNCVSISTLTTTKSNKAGISSENSSGSIVRNCFYVNTLPSAISSDKGKSENISSLAPEAFAGDSIVAVLNTNAENIPGACRWIRSSMCPALDYRIFTIDGDEVDISAMATSPIPADGNLHADGDSGAVLLQWNAAIDGKTTKQYLYIGTDKNSLSAVTPDDAITLGTDTCYNAPLQSKTAIHYWRVDRVDADGVVTKGSVWSFQPRLLAFPGAEGYGRFAHGGRGGKVVYVTNLNASGEGSFHHAVTEGSGPRTVIFNVSGLIVLDDDVKCDDYVTIAGQTAPGKGICIANGSVGIANDNICRFLRSRRGGDADTGGSIGFYYADNAIIDHATASWGTDETFSSRSCQNITIQRSIISEALGIAGHRKYPEGTNHGYAATIGGDIGSFHHNLLANCYGRNWSMGGGTDANGYYAGRLDIFNNVVYNWGTRTTDGGAHEVNFVNNYYKMGVDTRLTTLFTINIEGNLKGTQSAYVSGNIRDNKDGSLSTDKLNDTYRLSIDDGRGSIDWDAFVDAPYFPSYAKIESAQEAYKSVLSDVGANLPLSDDTDRRVIKETLERSYTYVGSKSGIRGEIDNEKDAGGYELYPEEMRPADFDTDLDGLPDWWEEINGSNVNSAAGDYSDSHADNNNDGFSALEDYLAFMASPNKILKPGEVTDIDLKAMFAGYTQPPMYTVDDPQSISHISGSKLTIAAPSQIGIYPITLTVTDGDGASYTRLLNIAVTQKEILNIEQTVINENDIRSYEIYSLGGVKIESGNCAENTSVYTLGLPNTGIGIYLLKVTDGIGMTKSYKIVKDK</sequence>
<dbReference type="GO" id="GO:0046872">
    <property type="term" value="F:metal ion binding"/>
    <property type="evidence" value="ECO:0007669"/>
    <property type="project" value="UniProtKB-KW"/>
</dbReference>
<dbReference type="PANTHER" id="PTHR42970:SF1">
    <property type="entry name" value="PECTATE LYASE C-RELATED"/>
    <property type="match status" value="1"/>
</dbReference>
<organism evidence="4 5">
    <name type="scientific">Candidatus Caccoplasma intestinavium</name>
    <dbReference type="NCBI Taxonomy" id="2840716"/>
    <lineage>
        <taxon>Bacteria</taxon>
        <taxon>Pseudomonadati</taxon>
        <taxon>Bacteroidota</taxon>
        <taxon>Bacteroidia</taxon>
        <taxon>Bacteroidales</taxon>
        <taxon>Bacteroidaceae</taxon>
        <taxon>Bacteroidaceae incertae sedis</taxon>
        <taxon>Candidatus Caccoplasma</taxon>
    </lineage>
</organism>
<reference evidence="4" key="2">
    <citation type="journal article" date="2021" name="PeerJ">
        <title>Extensive microbial diversity within the chicken gut microbiome revealed by metagenomics and culture.</title>
        <authorList>
            <person name="Gilroy R."/>
            <person name="Ravi A."/>
            <person name="Getino M."/>
            <person name="Pursley I."/>
            <person name="Horton D.L."/>
            <person name="Alikhan N.F."/>
            <person name="Baker D."/>
            <person name="Gharbi K."/>
            <person name="Hall N."/>
            <person name="Watson M."/>
            <person name="Adriaenssens E.M."/>
            <person name="Foster-Nyarko E."/>
            <person name="Jarju S."/>
            <person name="Secka A."/>
            <person name="Antonio M."/>
            <person name="Oren A."/>
            <person name="Chaudhuri R.R."/>
            <person name="La Ragione R."/>
            <person name="Hildebrand F."/>
            <person name="Pallen M.J."/>
        </authorList>
    </citation>
    <scope>NUCLEOTIDE SEQUENCE</scope>
    <source>
        <strain evidence="4">21143</strain>
    </source>
</reference>
<reference evidence="4" key="1">
    <citation type="submission" date="2020-10" db="EMBL/GenBank/DDBJ databases">
        <authorList>
            <person name="Gilroy R."/>
        </authorList>
    </citation>
    <scope>NUCLEOTIDE SEQUENCE</scope>
    <source>
        <strain evidence="4">21143</strain>
    </source>
</reference>
<keyword evidence="1" id="KW-0479">Metal-binding</keyword>
<dbReference type="InterPro" id="IPR011050">
    <property type="entry name" value="Pectin_lyase_fold/virulence"/>
</dbReference>
<dbReference type="InterPro" id="IPR052063">
    <property type="entry name" value="Polysaccharide_Lyase_1"/>
</dbReference>
<dbReference type="Gene3D" id="2.160.20.110">
    <property type="match status" value="1"/>
</dbReference>
<dbReference type="PANTHER" id="PTHR42970">
    <property type="entry name" value="PECTATE LYASE C-RELATED"/>
    <property type="match status" value="1"/>
</dbReference>
<gene>
    <name evidence="4" type="ORF">IAD06_01485</name>
</gene>
<evidence type="ECO:0000256" key="1">
    <source>
        <dbReference type="ARBA" id="ARBA00022723"/>
    </source>
</evidence>
<proteinExistence type="predicted"/>
<protein>
    <submittedName>
        <fullName evidence="4">T9SS type A sorting domain-containing protein</fullName>
    </submittedName>
</protein>
<keyword evidence="3" id="KW-0732">Signal</keyword>
<feature type="signal peptide" evidence="3">
    <location>
        <begin position="1"/>
        <end position="23"/>
    </location>
</feature>
<dbReference type="SUPFAM" id="SSF51126">
    <property type="entry name" value="Pectin lyase-like"/>
    <property type="match status" value="1"/>
</dbReference>
<evidence type="ECO:0000313" key="4">
    <source>
        <dbReference type="EMBL" id="HIT38700.1"/>
    </source>
</evidence>
<dbReference type="EMBL" id="DVKT01000007">
    <property type="protein sequence ID" value="HIT38700.1"/>
    <property type="molecule type" value="Genomic_DNA"/>
</dbReference>
<keyword evidence="2" id="KW-0325">Glycoprotein</keyword>
<evidence type="ECO:0000313" key="5">
    <source>
        <dbReference type="Proteomes" id="UP000886722"/>
    </source>
</evidence>
<name>A0A9D1GCW7_9BACT</name>
<dbReference type="AlphaFoldDB" id="A0A9D1GCW7"/>
<dbReference type="InterPro" id="IPR012334">
    <property type="entry name" value="Pectin_lyas_fold"/>
</dbReference>
<feature type="chain" id="PRO_5039390894" evidence="3">
    <location>
        <begin position="24"/>
        <end position="1037"/>
    </location>
</feature>